<protein>
    <recommendedName>
        <fullName evidence="3">YlzJ-like protein</fullName>
    </recommendedName>
</protein>
<dbReference type="Proteomes" id="UP000662904">
    <property type="component" value="Chromosome"/>
</dbReference>
<organism evidence="1 2">
    <name type="scientific">Koleobacter methoxysyntrophicus</name>
    <dbReference type="NCBI Taxonomy" id="2751313"/>
    <lineage>
        <taxon>Bacteria</taxon>
        <taxon>Bacillati</taxon>
        <taxon>Bacillota</taxon>
        <taxon>Clostridia</taxon>
        <taxon>Koleobacterales</taxon>
        <taxon>Koleobacteraceae</taxon>
        <taxon>Koleobacter</taxon>
    </lineage>
</organism>
<name>A0A8A0RRQ2_9FIRM</name>
<gene>
    <name evidence="1" type="ORF">H0A61_02588</name>
</gene>
<dbReference type="RefSeq" id="WP_206707502.1">
    <property type="nucleotide sequence ID" value="NZ_CP059066.1"/>
</dbReference>
<proteinExistence type="predicted"/>
<evidence type="ECO:0000313" key="1">
    <source>
        <dbReference type="EMBL" id="QSQ10189.1"/>
    </source>
</evidence>
<dbReference type="EMBL" id="CP059066">
    <property type="protein sequence ID" value="QSQ10189.1"/>
    <property type="molecule type" value="Genomic_DNA"/>
</dbReference>
<keyword evidence="2" id="KW-1185">Reference proteome</keyword>
<reference evidence="1" key="1">
    <citation type="submission" date="2020-07" db="EMBL/GenBank/DDBJ databases">
        <title>Koleobacter methoxysyntrophicus gen. nov., sp. nov., a novel anaerobic bacterium isolated from deep subsurface oil field and proposal of Koleobacterales ord. nov. in the phylum Firmicutes.</title>
        <authorList>
            <person name="Sakamoto S."/>
            <person name="Tamaki H."/>
        </authorList>
    </citation>
    <scope>NUCLEOTIDE SEQUENCE</scope>
    <source>
        <strain evidence="1">NRmbB1</strain>
    </source>
</reference>
<evidence type="ECO:0000313" key="2">
    <source>
        <dbReference type="Proteomes" id="UP000662904"/>
    </source>
</evidence>
<dbReference type="Pfam" id="PF14035">
    <property type="entry name" value="YlzJ"/>
    <property type="match status" value="1"/>
</dbReference>
<evidence type="ECO:0008006" key="3">
    <source>
        <dbReference type="Google" id="ProtNLM"/>
    </source>
</evidence>
<dbReference type="InterPro" id="IPR025619">
    <property type="entry name" value="YlzJ"/>
</dbReference>
<sequence length="69" mass="8205">MIYYAAIPIELVFENIENNYPNFQEIDYNGVKLIVEPFKFNSWKIVRIISSNPYDYMNPLYQPGNIINL</sequence>
<accession>A0A8A0RRQ2</accession>
<dbReference type="AlphaFoldDB" id="A0A8A0RRQ2"/>
<dbReference type="KEGG" id="kme:H0A61_02588"/>